<keyword evidence="2" id="KW-1185">Reference proteome</keyword>
<evidence type="ECO:0000313" key="2">
    <source>
        <dbReference type="Proteomes" id="UP001596067"/>
    </source>
</evidence>
<dbReference type="Proteomes" id="UP001596067">
    <property type="component" value="Unassembled WGS sequence"/>
</dbReference>
<protein>
    <submittedName>
        <fullName evidence="1">Tetratricopeptide repeat protein</fullName>
    </submittedName>
</protein>
<organism evidence="1 2">
    <name type="scientific">Kitasatospora aburaviensis</name>
    <dbReference type="NCBI Taxonomy" id="67265"/>
    <lineage>
        <taxon>Bacteria</taxon>
        <taxon>Bacillati</taxon>
        <taxon>Actinomycetota</taxon>
        <taxon>Actinomycetes</taxon>
        <taxon>Kitasatosporales</taxon>
        <taxon>Streptomycetaceae</taxon>
        <taxon>Kitasatospora</taxon>
    </lineage>
</organism>
<accession>A0ABW1EW29</accession>
<dbReference type="RefSeq" id="WP_313765371.1">
    <property type="nucleotide sequence ID" value="NZ_BAAAVH010000002.1"/>
</dbReference>
<evidence type="ECO:0000313" key="1">
    <source>
        <dbReference type="EMBL" id="MFC5885974.1"/>
    </source>
</evidence>
<gene>
    <name evidence="1" type="ORF">ACFP0N_13440</name>
</gene>
<dbReference type="InterPro" id="IPR011990">
    <property type="entry name" value="TPR-like_helical_dom_sf"/>
</dbReference>
<dbReference type="SUPFAM" id="SSF48452">
    <property type="entry name" value="TPR-like"/>
    <property type="match status" value="1"/>
</dbReference>
<reference evidence="2" key="1">
    <citation type="journal article" date="2019" name="Int. J. Syst. Evol. Microbiol.">
        <title>The Global Catalogue of Microorganisms (GCM) 10K type strain sequencing project: providing services to taxonomists for standard genome sequencing and annotation.</title>
        <authorList>
            <consortium name="The Broad Institute Genomics Platform"/>
            <consortium name="The Broad Institute Genome Sequencing Center for Infectious Disease"/>
            <person name="Wu L."/>
            <person name="Ma J."/>
        </authorList>
    </citation>
    <scope>NUCLEOTIDE SEQUENCE [LARGE SCALE GENOMIC DNA]</scope>
    <source>
        <strain evidence="2">CGMCC 4.1469</strain>
    </source>
</reference>
<dbReference type="EMBL" id="JBHSOD010000013">
    <property type="protein sequence ID" value="MFC5885974.1"/>
    <property type="molecule type" value="Genomic_DNA"/>
</dbReference>
<name>A0ABW1EW29_9ACTN</name>
<proteinExistence type="predicted"/>
<comment type="caution">
    <text evidence="1">The sequence shown here is derived from an EMBL/GenBank/DDBJ whole genome shotgun (WGS) entry which is preliminary data.</text>
</comment>
<sequence length="380" mass="41518">MIQLLYRRLTAASLCTGVLLVLVLVDRLHAPWATLGFLLGALLGRERLADTWLLLTGRLAGVRFLIVRYGRGRLLWDGRIAGVPVEIGLWPNSLYLYFALVPGPALRLRLWLSSACYFGVHAGLGGWLALSADGLGRGVGIGLLLTVVLRLPRPDTSPLVSGWALLVMPFRADWLGQHLWKPEAVQADRLLSTGRIAEARALLEGLEPGEYPLAHLTPAGLALVEGRYEEAEQIAADVADRGYAFHTAHLLIGMAFIGRADSGEFSPERAGALLDPFLVRLGIDDRKLYRDFLPTADVARFQNDPETAVRVARRLSTMAGSRMWRAQACCSLAAALIATRRPDEAGKALARARKQCPGMVRISDVERMLEQPVGARPVRG</sequence>